<proteinExistence type="predicted"/>
<feature type="domain" description="FRG" evidence="1">
    <location>
        <begin position="8"/>
        <end position="108"/>
    </location>
</feature>
<geneLocation type="plasmid" evidence="2 3">
    <name>unnamed1</name>
</geneLocation>
<keyword evidence="3" id="KW-1185">Reference proteome</keyword>
<accession>A0A4P7DCS5</accession>
<keyword evidence="2" id="KW-0614">Plasmid</keyword>
<protein>
    <submittedName>
        <fullName evidence="2">FRG domain-containing protein</fullName>
    </submittedName>
</protein>
<sequence>MQKTLASGQPRLLYRGQSDKKYTLLPSIARHPQEHTGGDISSLERGLIDEFKRLSLRELEFVPESDFEWLFLAQHHGLPTRLLDWSTNPLVGLYFAVESRDECDGKVYMTRQVVSDQPDLFDFRTADTLAKSVFAIQPKQRTVIFVRPRYKDRRYHNQASVFSCPARPYEDLVSSLEGDLDEFIVPGTLKPRLRERLRTLSVSASFIYPGLDGIASEVKSLEHDPVHYGRKRIVTATLDLKL</sequence>
<dbReference type="OrthoDB" id="9816036at2"/>
<gene>
    <name evidence="2" type="ORF">E1956_45480</name>
</gene>
<dbReference type="KEGG" id="ppai:E1956_45480"/>
<evidence type="ECO:0000259" key="1">
    <source>
        <dbReference type="SMART" id="SM00901"/>
    </source>
</evidence>
<dbReference type="SMART" id="SM00901">
    <property type="entry name" value="FRG"/>
    <property type="match status" value="1"/>
</dbReference>
<organism evidence="2 3">
    <name type="scientific">Paraburkholderia pallida</name>
    <dbReference type="NCBI Taxonomy" id="2547399"/>
    <lineage>
        <taxon>Bacteria</taxon>
        <taxon>Pseudomonadati</taxon>
        <taxon>Pseudomonadota</taxon>
        <taxon>Betaproteobacteria</taxon>
        <taxon>Burkholderiales</taxon>
        <taxon>Burkholderiaceae</taxon>
        <taxon>Paraburkholderia</taxon>
    </lineage>
</organism>
<dbReference type="EMBL" id="CP038152">
    <property type="protein sequence ID" value="QBR04482.1"/>
    <property type="molecule type" value="Genomic_DNA"/>
</dbReference>
<reference evidence="2 3" key="1">
    <citation type="submission" date="2019-03" db="EMBL/GenBank/DDBJ databases">
        <title>Paraburkholderia sp. 7MH5, isolated from subtropical forest soil.</title>
        <authorList>
            <person name="Gao Z.-H."/>
            <person name="Qiu L.-H."/>
        </authorList>
    </citation>
    <scope>NUCLEOTIDE SEQUENCE [LARGE SCALE GENOMIC DNA]</scope>
    <source>
        <strain evidence="2 3">7MH5</strain>
        <plasmid evidence="2 3">unnamed1</plasmid>
    </source>
</reference>
<dbReference type="Proteomes" id="UP000295727">
    <property type="component" value="Plasmid unnamed1"/>
</dbReference>
<dbReference type="InterPro" id="IPR014966">
    <property type="entry name" value="FRG-dom"/>
</dbReference>
<dbReference type="AlphaFoldDB" id="A0A4P7DCS5"/>
<evidence type="ECO:0000313" key="2">
    <source>
        <dbReference type="EMBL" id="QBR04482.1"/>
    </source>
</evidence>
<name>A0A4P7DCS5_9BURK</name>
<dbReference type="Pfam" id="PF08867">
    <property type="entry name" value="FRG"/>
    <property type="match status" value="1"/>
</dbReference>
<evidence type="ECO:0000313" key="3">
    <source>
        <dbReference type="Proteomes" id="UP000295727"/>
    </source>
</evidence>